<feature type="transmembrane region" description="Helical" evidence="9">
    <location>
        <begin position="219"/>
        <end position="242"/>
    </location>
</feature>
<dbReference type="Proteomes" id="UP000051992">
    <property type="component" value="Unassembled WGS sequence"/>
</dbReference>
<dbReference type="EMBL" id="JQBM01000002">
    <property type="protein sequence ID" value="KRN46307.1"/>
    <property type="molecule type" value="Genomic_DNA"/>
</dbReference>
<evidence type="ECO:0000313" key="12">
    <source>
        <dbReference type="Proteomes" id="UP000051992"/>
    </source>
</evidence>
<dbReference type="FunFam" id="1.20.1740.10:FF:000001">
    <property type="entry name" value="Amino acid permease"/>
    <property type="match status" value="1"/>
</dbReference>
<comment type="subcellular location">
    <subcellularLocation>
        <location evidence="1">Cell membrane</location>
        <topology evidence="1">Multi-pass membrane protein</topology>
    </subcellularLocation>
</comment>
<evidence type="ECO:0000313" key="11">
    <source>
        <dbReference type="EMBL" id="KRN46307.1"/>
    </source>
</evidence>
<evidence type="ECO:0000256" key="8">
    <source>
        <dbReference type="SAM" id="MobiDB-lite"/>
    </source>
</evidence>
<sequence>MCTNQKLNSESEAQFMSTQNESGPQEFERGLSGRHVEMIALGGTIGTGLFLGAGKSISAAGPSILLIYIITGIFMFWMMRALGELLLTDTNEPTFVGFIEKYLGLRTGFVIGWTYWLGWITIAMAELTAVGTYMKYWFPNIPVWIWALVFLVALYLINIIAVGAFGETEFWFSMIKIIAILAMIAAGVIMVLTHTRTSAGVASLSNLWKYGFVAHHGHQLLAAFQIVFFAFLGIEFVGITAAEAKNPEKVIPKAINSIIVRILIFYVGALIAIMSIQPWTHYSANQSPFVQVFSGIGITAAAGIINFVVLTAAASSLNSSLFTTGRMLYSLTPATSRFHTLNHHKLPFNAISISALLIGFAAVINYISPDGAFEIITSIASAAFVVIYAVLVLAHLAYRKSADYNKFEHKFTMPGAPYTDYATIAFLVGIYIILLTTADTQLTAILALVWFAVMILLSLRIKKDKNK</sequence>
<feature type="transmembrane region" description="Helical" evidence="9">
    <location>
        <begin position="296"/>
        <end position="317"/>
    </location>
</feature>
<dbReference type="GO" id="GO:0055085">
    <property type="term" value="P:transmembrane transport"/>
    <property type="evidence" value="ECO:0007669"/>
    <property type="project" value="InterPro"/>
</dbReference>
<dbReference type="AlphaFoldDB" id="A0A0R2GZX9"/>
<evidence type="ECO:0000256" key="7">
    <source>
        <dbReference type="ARBA" id="ARBA00023136"/>
    </source>
</evidence>
<proteinExistence type="predicted"/>
<keyword evidence="12" id="KW-1185">Reference proteome</keyword>
<feature type="transmembrane region" description="Helical" evidence="9">
    <location>
        <begin position="177"/>
        <end position="199"/>
    </location>
</feature>
<feature type="transmembrane region" description="Helical" evidence="9">
    <location>
        <begin position="418"/>
        <end position="436"/>
    </location>
</feature>
<evidence type="ECO:0000256" key="4">
    <source>
        <dbReference type="ARBA" id="ARBA00022692"/>
    </source>
</evidence>
<comment type="caution">
    <text evidence="11">The sequence shown here is derived from an EMBL/GenBank/DDBJ whole genome shotgun (WGS) entry which is preliminary data.</text>
</comment>
<feature type="transmembrane region" description="Helical" evidence="9">
    <location>
        <begin position="254"/>
        <end position="276"/>
    </location>
</feature>
<dbReference type="GO" id="GO:0005886">
    <property type="term" value="C:plasma membrane"/>
    <property type="evidence" value="ECO:0007669"/>
    <property type="project" value="UniProtKB-SubCell"/>
</dbReference>
<keyword evidence="2" id="KW-0813">Transport</keyword>
<dbReference type="PANTHER" id="PTHR43495">
    <property type="entry name" value="GABA PERMEASE"/>
    <property type="match status" value="1"/>
</dbReference>
<dbReference type="Pfam" id="PF00324">
    <property type="entry name" value="AA_permease"/>
    <property type="match status" value="1"/>
</dbReference>
<accession>A0A0R2GZX9</accession>
<keyword evidence="5" id="KW-0029">Amino-acid transport</keyword>
<evidence type="ECO:0000256" key="3">
    <source>
        <dbReference type="ARBA" id="ARBA00022475"/>
    </source>
</evidence>
<dbReference type="InterPro" id="IPR004841">
    <property type="entry name" value="AA-permease/SLC12A_dom"/>
</dbReference>
<feature type="transmembrane region" description="Helical" evidence="9">
    <location>
        <begin position="63"/>
        <end position="82"/>
    </location>
</feature>
<evidence type="ECO:0000256" key="6">
    <source>
        <dbReference type="ARBA" id="ARBA00022989"/>
    </source>
</evidence>
<dbReference type="PATRIC" id="fig|1629.5.peg.579"/>
<organism evidence="11 12">
    <name type="scientific">Weissella viridescens</name>
    <name type="common">Lactobacillus viridescens</name>
    <dbReference type="NCBI Taxonomy" id="1629"/>
    <lineage>
        <taxon>Bacteria</taxon>
        <taxon>Bacillati</taxon>
        <taxon>Bacillota</taxon>
        <taxon>Bacilli</taxon>
        <taxon>Lactobacillales</taxon>
        <taxon>Lactobacillaceae</taxon>
        <taxon>Weissella</taxon>
    </lineage>
</organism>
<evidence type="ECO:0000256" key="9">
    <source>
        <dbReference type="SAM" id="Phobius"/>
    </source>
</evidence>
<dbReference type="GO" id="GO:0006865">
    <property type="term" value="P:amino acid transport"/>
    <property type="evidence" value="ECO:0007669"/>
    <property type="project" value="UniProtKB-KW"/>
</dbReference>
<protein>
    <submittedName>
        <fullName evidence="11">APC family amino acid-polyamine-organocation transporter</fullName>
    </submittedName>
</protein>
<dbReference type="PIRSF" id="PIRSF006060">
    <property type="entry name" value="AA_transporter"/>
    <property type="match status" value="1"/>
</dbReference>
<keyword evidence="6 9" id="KW-1133">Transmembrane helix</keyword>
<reference evidence="11 12" key="1">
    <citation type="journal article" date="2015" name="Genome Announc.">
        <title>Expanding the biotechnology potential of lactobacilli through comparative genomics of 213 strains and associated genera.</title>
        <authorList>
            <person name="Sun Z."/>
            <person name="Harris H.M."/>
            <person name="McCann A."/>
            <person name="Guo C."/>
            <person name="Argimon S."/>
            <person name="Zhang W."/>
            <person name="Yang X."/>
            <person name="Jeffery I.B."/>
            <person name="Cooney J.C."/>
            <person name="Kagawa T.F."/>
            <person name="Liu W."/>
            <person name="Song Y."/>
            <person name="Salvetti E."/>
            <person name="Wrobel A."/>
            <person name="Rasinkangas P."/>
            <person name="Parkhill J."/>
            <person name="Rea M.C."/>
            <person name="O'Sullivan O."/>
            <person name="Ritari J."/>
            <person name="Douillard F.P."/>
            <person name="Paul Ross R."/>
            <person name="Yang R."/>
            <person name="Briner A.E."/>
            <person name="Felis G.E."/>
            <person name="de Vos W.M."/>
            <person name="Barrangou R."/>
            <person name="Klaenhammer T.R."/>
            <person name="Caufield P.W."/>
            <person name="Cui Y."/>
            <person name="Zhang H."/>
            <person name="O'Toole P.W."/>
        </authorList>
    </citation>
    <scope>NUCLEOTIDE SEQUENCE [LARGE SCALE GENOMIC DNA]</scope>
    <source>
        <strain evidence="11 12">DSM 20410</strain>
    </source>
</reference>
<keyword evidence="3" id="KW-1003">Cell membrane</keyword>
<evidence type="ECO:0000259" key="10">
    <source>
        <dbReference type="Pfam" id="PF00324"/>
    </source>
</evidence>
<evidence type="ECO:0000256" key="2">
    <source>
        <dbReference type="ARBA" id="ARBA00022448"/>
    </source>
</evidence>
<feature type="transmembrane region" description="Helical" evidence="9">
    <location>
        <begin position="442"/>
        <end position="461"/>
    </location>
</feature>
<feature type="region of interest" description="Disordered" evidence="8">
    <location>
        <begin position="1"/>
        <end position="27"/>
    </location>
</feature>
<dbReference type="PANTHER" id="PTHR43495:SF2">
    <property type="entry name" value="D-SERINE_D-ALANINE_GLYCINE TRANSPORTER"/>
    <property type="match status" value="1"/>
</dbReference>
<feature type="transmembrane region" description="Helical" evidence="9">
    <location>
        <begin position="346"/>
        <end position="367"/>
    </location>
</feature>
<feature type="transmembrane region" description="Helical" evidence="9">
    <location>
        <begin position="143"/>
        <end position="165"/>
    </location>
</feature>
<feature type="transmembrane region" description="Helical" evidence="9">
    <location>
        <begin position="103"/>
        <end position="123"/>
    </location>
</feature>
<keyword evidence="7 9" id="KW-0472">Membrane</keyword>
<feature type="transmembrane region" description="Helical" evidence="9">
    <location>
        <begin position="379"/>
        <end position="398"/>
    </location>
</feature>
<keyword evidence="4 9" id="KW-0812">Transmembrane</keyword>
<dbReference type="Gene3D" id="1.20.1740.10">
    <property type="entry name" value="Amino acid/polyamine transporter I"/>
    <property type="match status" value="1"/>
</dbReference>
<name>A0A0R2GZX9_WEIVI</name>
<evidence type="ECO:0000256" key="5">
    <source>
        <dbReference type="ARBA" id="ARBA00022970"/>
    </source>
</evidence>
<gene>
    <name evidence="11" type="ORF">IV50_GL000575</name>
</gene>
<evidence type="ECO:0000256" key="1">
    <source>
        <dbReference type="ARBA" id="ARBA00004651"/>
    </source>
</evidence>
<feature type="domain" description="Amino acid permease/ SLC12A" evidence="10">
    <location>
        <begin position="35"/>
        <end position="456"/>
    </location>
</feature>
<feature type="compositionally biased region" description="Polar residues" evidence="8">
    <location>
        <begin position="1"/>
        <end position="23"/>
    </location>
</feature>